<keyword evidence="1" id="KW-1133">Transmembrane helix</keyword>
<organism evidence="2">
    <name type="scientific">Schistosoma haematobium</name>
    <name type="common">Blood fluke</name>
    <dbReference type="NCBI Taxonomy" id="6185"/>
    <lineage>
        <taxon>Eukaryota</taxon>
        <taxon>Metazoa</taxon>
        <taxon>Spiralia</taxon>
        <taxon>Lophotrochozoa</taxon>
        <taxon>Platyhelminthes</taxon>
        <taxon>Trematoda</taxon>
        <taxon>Digenea</taxon>
        <taxon>Strigeidida</taxon>
        <taxon>Schistosomatoidea</taxon>
        <taxon>Schistosomatidae</taxon>
        <taxon>Schistosoma</taxon>
    </lineage>
</organism>
<accession>A0A095B467</accession>
<sequence length="73" mass="8619">YLDIKSVSHYNHTTDIIFGFIVILAYNFYFSNPLTYDEWSFVSVNFPNIEHSFPAIRTCDLLRATYSDYFNSC</sequence>
<protein>
    <submittedName>
        <fullName evidence="2">Uncharacterized protein</fullName>
    </submittedName>
</protein>
<evidence type="ECO:0000313" key="2">
    <source>
        <dbReference type="EMBL" id="KGB42006.1"/>
    </source>
</evidence>
<name>A0A095B467_SCHHA</name>
<evidence type="ECO:0000256" key="1">
    <source>
        <dbReference type="SAM" id="Phobius"/>
    </source>
</evidence>
<dbReference type="AlphaFoldDB" id="A0A095B467"/>
<reference evidence="2" key="1">
    <citation type="journal article" date="2012" name="Nat. Genet.">
        <title>Whole-genome sequence of Schistosoma haematobium.</title>
        <authorList>
            <person name="Young N.D."/>
            <person name="Jex A.R."/>
            <person name="Li B."/>
            <person name="Liu S."/>
            <person name="Yang L."/>
            <person name="Xiong Z."/>
            <person name="Li Y."/>
            <person name="Cantacessi C."/>
            <person name="Hall R.S."/>
            <person name="Xu X."/>
            <person name="Chen F."/>
            <person name="Wu X."/>
            <person name="Zerlotini A."/>
            <person name="Oliveira G."/>
            <person name="Hofmann A."/>
            <person name="Zhang G."/>
            <person name="Fang X."/>
            <person name="Kang Y."/>
            <person name="Campbell B.E."/>
            <person name="Loukas A."/>
            <person name="Ranganathan S."/>
            <person name="Rollinson D."/>
            <person name="Rinaldi G."/>
            <person name="Brindley P.J."/>
            <person name="Yang H."/>
            <person name="Wang J."/>
            <person name="Wang J."/>
            <person name="Gasser R.B."/>
        </authorList>
    </citation>
    <scope>NUCLEOTIDE SEQUENCE [LARGE SCALE GENOMIC DNA]</scope>
</reference>
<feature type="non-terminal residue" evidence="2">
    <location>
        <position position="1"/>
    </location>
</feature>
<proteinExistence type="predicted"/>
<gene>
    <name evidence="2" type="ORF">MS3_10579</name>
</gene>
<keyword evidence="1" id="KW-0472">Membrane</keyword>
<keyword evidence="1" id="KW-0812">Transmembrane</keyword>
<feature type="transmembrane region" description="Helical" evidence="1">
    <location>
        <begin position="12"/>
        <end position="30"/>
    </location>
</feature>
<dbReference type="EMBL" id="KL252317">
    <property type="protein sequence ID" value="KGB42006.1"/>
    <property type="molecule type" value="Genomic_DNA"/>
</dbReference>